<evidence type="ECO:0000256" key="1">
    <source>
        <dbReference type="SAM" id="MobiDB-lite"/>
    </source>
</evidence>
<protein>
    <submittedName>
        <fullName evidence="3">Uncharacterized protein</fullName>
    </submittedName>
</protein>
<gene>
    <name evidence="3" type="ORF">BCR43DRAFT_482264</name>
</gene>
<dbReference type="AlphaFoldDB" id="A0A1X2HTG9"/>
<keyword evidence="2" id="KW-0472">Membrane</keyword>
<keyword evidence="2" id="KW-1133">Transmembrane helix</keyword>
<feature type="region of interest" description="Disordered" evidence="1">
    <location>
        <begin position="232"/>
        <end position="256"/>
    </location>
</feature>
<keyword evidence="2" id="KW-0812">Transmembrane</keyword>
<feature type="transmembrane region" description="Helical" evidence="2">
    <location>
        <begin position="86"/>
        <end position="104"/>
    </location>
</feature>
<accession>A0A1X2HTG9</accession>
<dbReference type="OMA" id="EHHELEP"/>
<feature type="compositionally biased region" description="Pro residues" evidence="1">
    <location>
        <begin position="232"/>
        <end position="244"/>
    </location>
</feature>
<organism evidence="3 4">
    <name type="scientific">Syncephalastrum racemosum</name>
    <name type="common">Filamentous fungus</name>
    <dbReference type="NCBI Taxonomy" id="13706"/>
    <lineage>
        <taxon>Eukaryota</taxon>
        <taxon>Fungi</taxon>
        <taxon>Fungi incertae sedis</taxon>
        <taxon>Mucoromycota</taxon>
        <taxon>Mucoromycotina</taxon>
        <taxon>Mucoromycetes</taxon>
        <taxon>Mucorales</taxon>
        <taxon>Syncephalastraceae</taxon>
        <taxon>Syncephalastrum</taxon>
    </lineage>
</organism>
<dbReference type="EMBL" id="MCGN01000001">
    <property type="protein sequence ID" value="ORZ02843.1"/>
    <property type="molecule type" value="Genomic_DNA"/>
</dbReference>
<dbReference type="InParanoid" id="A0A1X2HTG9"/>
<sequence length="256" mass="29335">MPLAAFALVVSRYKPTRLVVDDYAAYRQLREYLPREIFDMRIETLRLLVRREYPGLWPDTYMFMVAIALVIATAAFSIVARGLDISMWYPLLILIAPALLAYWTTRRRGMHYLRVSRFQDSLTTCLKEMTTQDIPRQVKWDFRRPRHTDTSEELHLRESIGQYAIALIIEAFQLDPEVDLVQQRGDILPSYVAASNDVLLALGPTAMDDIRLLHDQRSSDCEVAPPVASPLAAPPPAYCPPSGYPPEYHFQSPPQR</sequence>
<dbReference type="Proteomes" id="UP000242180">
    <property type="component" value="Unassembled WGS sequence"/>
</dbReference>
<name>A0A1X2HTG9_SYNRA</name>
<proteinExistence type="predicted"/>
<evidence type="ECO:0000313" key="4">
    <source>
        <dbReference type="Proteomes" id="UP000242180"/>
    </source>
</evidence>
<dbReference type="OrthoDB" id="2431604at2759"/>
<keyword evidence="4" id="KW-1185">Reference proteome</keyword>
<evidence type="ECO:0000313" key="3">
    <source>
        <dbReference type="EMBL" id="ORZ02843.1"/>
    </source>
</evidence>
<reference evidence="3 4" key="1">
    <citation type="submission" date="2016-07" db="EMBL/GenBank/DDBJ databases">
        <title>Pervasive Adenine N6-methylation of Active Genes in Fungi.</title>
        <authorList>
            <consortium name="DOE Joint Genome Institute"/>
            <person name="Mondo S.J."/>
            <person name="Dannebaum R.O."/>
            <person name="Kuo R.C."/>
            <person name="Labutti K."/>
            <person name="Haridas S."/>
            <person name="Kuo A."/>
            <person name="Salamov A."/>
            <person name="Ahrendt S.R."/>
            <person name="Lipzen A."/>
            <person name="Sullivan W."/>
            <person name="Andreopoulos W.B."/>
            <person name="Clum A."/>
            <person name="Lindquist E."/>
            <person name="Daum C."/>
            <person name="Ramamoorthy G.K."/>
            <person name="Gryganskyi A."/>
            <person name="Culley D."/>
            <person name="Magnuson J.K."/>
            <person name="James T.Y."/>
            <person name="O'Malley M.A."/>
            <person name="Stajich J.E."/>
            <person name="Spatafora J.W."/>
            <person name="Visel A."/>
            <person name="Grigoriev I.V."/>
        </authorList>
    </citation>
    <scope>NUCLEOTIDE SEQUENCE [LARGE SCALE GENOMIC DNA]</scope>
    <source>
        <strain evidence="3 4">NRRL 2496</strain>
    </source>
</reference>
<evidence type="ECO:0000256" key="2">
    <source>
        <dbReference type="SAM" id="Phobius"/>
    </source>
</evidence>
<feature type="transmembrane region" description="Helical" evidence="2">
    <location>
        <begin position="60"/>
        <end position="80"/>
    </location>
</feature>
<comment type="caution">
    <text evidence="3">The sequence shown here is derived from an EMBL/GenBank/DDBJ whole genome shotgun (WGS) entry which is preliminary data.</text>
</comment>